<evidence type="ECO:0000256" key="8">
    <source>
        <dbReference type="RuleBase" id="RU003903"/>
    </source>
</evidence>
<feature type="binding site" evidence="7">
    <location>
        <begin position="8"/>
        <end position="13"/>
    </location>
    <ligand>
        <name>NADP(+)</name>
        <dbReference type="ChEBI" id="CHEBI:58349"/>
    </ligand>
</feature>
<dbReference type="Proteomes" id="UP000001420">
    <property type="component" value="Chromosome"/>
</dbReference>
<evidence type="ECO:0000256" key="4">
    <source>
        <dbReference type="ARBA" id="ARBA00058118"/>
    </source>
</evidence>
<evidence type="ECO:0000259" key="9">
    <source>
        <dbReference type="Pfam" id="PF03807"/>
    </source>
</evidence>
<dbReference type="PIRSF" id="PIRSF000193">
    <property type="entry name" value="Pyrrol-5-carb_rd"/>
    <property type="match status" value="1"/>
</dbReference>
<evidence type="ECO:0000256" key="5">
    <source>
        <dbReference type="HAMAP-Rule" id="MF_01925"/>
    </source>
</evidence>
<evidence type="ECO:0000256" key="2">
    <source>
        <dbReference type="ARBA" id="ARBA00022857"/>
    </source>
</evidence>
<dbReference type="NCBIfam" id="TIGR00112">
    <property type="entry name" value="proC"/>
    <property type="match status" value="1"/>
</dbReference>
<evidence type="ECO:0000256" key="1">
    <source>
        <dbReference type="ARBA" id="ARBA00005525"/>
    </source>
</evidence>
<dbReference type="EC" id="1.5.1.2" evidence="5 6"/>
<feature type="domain" description="Pyrroline-5-carboxylate reductase catalytic N-terminal" evidence="9">
    <location>
        <begin position="5"/>
        <end position="108"/>
    </location>
</feature>
<dbReference type="InterPro" id="IPR029036">
    <property type="entry name" value="P5CR_dimer"/>
</dbReference>
<comment type="catalytic activity">
    <reaction evidence="5 8">
        <text>L-proline + NADP(+) = (S)-1-pyrroline-5-carboxylate + NADPH + 2 H(+)</text>
        <dbReference type="Rhea" id="RHEA:14109"/>
        <dbReference type="ChEBI" id="CHEBI:15378"/>
        <dbReference type="ChEBI" id="CHEBI:17388"/>
        <dbReference type="ChEBI" id="CHEBI:57783"/>
        <dbReference type="ChEBI" id="CHEBI:58349"/>
        <dbReference type="ChEBI" id="CHEBI:60039"/>
        <dbReference type="EC" id="1.5.1.2"/>
    </reaction>
</comment>
<proteinExistence type="inferred from homology"/>
<dbReference type="FunFam" id="1.10.3730.10:FF:000001">
    <property type="entry name" value="Pyrroline-5-carboxylate reductase"/>
    <property type="match status" value="1"/>
</dbReference>
<accession>Q7VDI3</accession>
<dbReference type="PATRIC" id="fig|167539.5.peg.401"/>
<organism evidence="11 12">
    <name type="scientific">Prochlorococcus marinus (strain SARG / CCMP1375 / SS120)</name>
    <dbReference type="NCBI Taxonomy" id="167539"/>
    <lineage>
        <taxon>Bacteria</taxon>
        <taxon>Bacillati</taxon>
        <taxon>Cyanobacteriota</taxon>
        <taxon>Cyanophyceae</taxon>
        <taxon>Synechococcales</taxon>
        <taxon>Prochlorococcaceae</taxon>
        <taxon>Prochlorococcus</taxon>
    </lineage>
</organism>
<keyword evidence="5" id="KW-0963">Cytoplasm</keyword>
<keyword evidence="5 8" id="KW-0028">Amino-acid biosynthesis</keyword>
<feature type="binding site" evidence="7">
    <location>
        <position position="62"/>
    </location>
    <ligand>
        <name>NADPH</name>
        <dbReference type="ChEBI" id="CHEBI:57783"/>
    </ligand>
</feature>
<dbReference type="GO" id="GO:0004735">
    <property type="term" value="F:pyrroline-5-carboxylate reductase activity"/>
    <property type="evidence" value="ECO:0007669"/>
    <property type="project" value="UniProtKB-UniRule"/>
</dbReference>
<dbReference type="PANTHER" id="PTHR11645">
    <property type="entry name" value="PYRROLINE-5-CARBOXYLATE REDUCTASE"/>
    <property type="match status" value="1"/>
</dbReference>
<gene>
    <name evidence="5 11" type="primary">proC</name>
    <name evidence="11" type="ordered locus">Pro_0393</name>
</gene>
<dbReference type="RefSeq" id="WP_011124548.1">
    <property type="nucleotide sequence ID" value="NC_005042.1"/>
</dbReference>
<feature type="domain" description="Pyrroline-5-carboxylate reductase dimerisation" evidence="10">
    <location>
        <begin position="170"/>
        <end position="274"/>
    </location>
</feature>
<evidence type="ECO:0000256" key="3">
    <source>
        <dbReference type="ARBA" id="ARBA00023002"/>
    </source>
</evidence>
<dbReference type="Gene3D" id="3.40.50.720">
    <property type="entry name" value="NAD(P)-binding Rossmann-like Domain"/>
    <property type="match status" value="1"/>
</dbReference>
<dbReference type="KEGG" id="pma:Pro_0393"/>
<dbReference type="SUPFAM" id="SSF48179">
    <property type="entry name" value="6-phosphogluconate dehydrogenase C-terminal domain-like"/>
    <property type="match status" value="1"/>
</dbReference>
<dbReference type="PANTHER" id="PTHR11645:SF0">
    <property type="entry name" value="PYRROLINE-5-CARBOXYLATE REDUCTASE 3"/>
    <property type="match status" value="1"/>
</dbReference>
<dbReference type="AlphaFoldDB" id="Q7VDI3"/>
<dbReference type="PROSITE" id="PS00521">
    <property type="entry name" value="P5CR"/>
    <property type="match status" value="1"/>
</dbReference>
<dbReference type="UniPathway" id="UPA00098">
    <property type="reaction ID" value="UER00361"/>
</dbReference>
<dbReference type="InterPro" id="IPR008927">
    <property type="entry name" value="6-PGluconate_DH-like_C_sf"/>
</dbReference>
<sequence length="275" mass="29524">MACSLGVIGLGRMAQVILQSLFEAGQFNPEEVFGVVGKKNSVERVLHQFKSPFTVVDVNDKNAIDVWNTPVKILAVKPQQLNQVQEKCSKEFLAKLPAKPLLISILAGVKLKRLQSLFPDHVCVRAVPNTPALVSAGLTGLSWGEEVTEDQKSLVESIFKPISQVFELPEDQLDAFLALTSSGPAYLALISEALADGAVAAGLPRALAQSLTNFTLEGTAILLKKKELHPGQLKDMVASPAGTTISALRHLEKEGVRSALIEAVILAAKKSREMA</sequence>
<comment type="catalytic activity">
    <reaction evidence="5">
        <text>L-proline + NAD(+) = (S)-1-pyrroline-5-carboxylate + NADH + 2 H(+)</text>
        <dbReference type="Rhea" id="RHEA:14105"/>
        <dbReference type="ChEBI" id="CHEBI:15378"/>
        <dbReference type="ChEBI" id="CHEBI:17388"/>
        <dbReference type="ChEBI" id="CHEBI:57540"/>
        <dbReference type="ChEBI" id="CHEBI:57945"/>
        <dbReference type="ChEBI" id="CHEBI:60039"/>
        <dbReference type="EC" id="1.5.1.2"/>
    </reaction>
</comment>
<dbReference type="InterPro" id="IPR028939">
    <property type="entry name" value="P5C_Rdtase_cat_N"/>
</dbReference>
<dbReference type="InterPro" id="IPR000304">
    <property type="entry name" value="Pyrroline-COOH_reductase"/>
</dbReference>
<dbReference type="InterPro" id="IPR036291">
    <property type="entry name" value="NAD(P)-bd_dom_sf"/>
</dbReference>
<evidence type="ECO:0000256" key="7">
    <source>
        <dbReference type="PIRSR" id="PIRSR000193-1"/>
    </source>
</evidence>
<protein>
    <recommendedName>
        <fullName evidence="5 6">Pyrroline-5-carboxylate reductase</fullName>
        <shortName evidence="5">P5C reductase</shortName>
        <shortName evidence="5">P5CR</shortName>
        <ecNumber evidence="5 6">1.5.1.2</ecNumber>
    </recommendedName>
    <alternativeName>
        <fullName evidence="5">PCA reductase</fullName>
    </alternativeName>
</protein>
<dbReference type="SUPFAM" id="SSF51735">
    <property type="entry name" value="NAD(P)-binding Rossmann-fold domains"/>
    <property type="match status" value="1"/>
</dbReference>
<dbReference type="EnsemblBacteria" id="AAP99439">
    <property type="protein sequence ID" value="AAP99439"/>
    <property type="gene ID" value="Pro_0393"/>
</dbReference>
<dbReference type="GO" id="GO:0055129">
    <property type="term" value="P:L-proline biosynthetic process"/>
    <property type="evidence" value="ECO:0007669"/>
    <property type="project" value="UniProtKB-UniRule"/>
</dbReference>
<keyword evidence="3 5" id="KW-0560">Oxidoreductase</keyword>
<dbReference type="GO" id="GO:0005737">
    <property type="term" value="C:cytoplasm"/>
    <property type="evidence" value="ECO:0007669"/>
    <property type="project" value="UniProtKB-SubCell"/>
</dbReference>
<dbReference type="EMBL" id="AE017126">
    <property type="protein sequence ID" value="AAP99439.1"/>
    <property type="molecule type" value="Genomic_DNA"/>
</dbReference>
<dbReference type="eggNOG" id="COG0345">
    <property type="taxonomic scope" value="Bacteria"/>
</dbReference>
<dbReference type="HOGENOM" id="CLU_042344_4_1_3"/>
<keyword evidence="2 5" id="KW-0521">NADP</keyword>
<keyword evidence="5 8" id="KW-0641">Proline biosynthesis</keyword>
<comment type="similarity">
    <text evidence="1 5 8">Belongs to the pyrroline-5-carboxylate reductase family.</text>
</comment>
<evidence type="ECO:0000313" key="11">
    <source>
        <dbReference type="EMBL" id="AAP99439.1"/>
    </source>
</evidence>
<dbReference type="Pfam" id="PF03807">
    <property type="entry name" value="F420_oxidored"/>
    <property type="match status" value="1"/>
</dbReference>
<evidence type="ECO:0000259" key="10">
    <source>
        <dbReference type="Pfam" id="PF14748"/>
    </source>
</evidence>
<name>Q7VDI3_PROMA</name>
<evidence type="ECO:0000313" key="12">
    <source>
        <dbReference type="Proteomes" id="UP000001420"/>
    </source>
</evidence>
<evidence type="ECO:0000256" key="6">
    <source>
        <dbReference type="NCBIfam" id="TIGR00112"/>
    </source>
</evidence>
<dbReference type="InterPro" id="IPR053790">
    <property type="entry name" value="P5CR-like_CS"/>
</dbReference>
<dbReference type="STRING" id="167539.Pro_0393"/>
<dbReference type="Pfam" id="PF14748">
    <property type="entry name" value="P5CR_dimer"/>
    <property type="match status" value="1"/>
</dbReference>
<dbReference type="Gene3D" id="1.10.3730.10">
    <property type="entry name" value="ProC C-terminal domain-like"/>
    <property type="match status" value="1"/>
</dbReference>
<dbReference type="OrthoDB" id="9805754at2"/>
<comment type="pathway">
    <text evidence="5 8">Amino-acid biosynthesis; L-proline biosynthesis; L-proline from L-glutamate 5-semialdehyde: step 1/1.</text>
</comment>
<feature type="binding site" evidence="7">
    <location>
        <begin position="75"/>
        <end position="78"/>
    </location>
    <ligand>
        <name>NADP(+)</name>
        <dbReference type="ChEBI" id="CHEBI:58349"/>
    </ligand>
</feature>
<keyword evidence="12" id="KW-1185">Reference proteome</keyword>
<comment type="subcellular location">
    <subcellularLocation>
        <location evidence="5">Cytoplasm</location>
    </subcellularLocation>
</comment>
<dbReference type="HAMAP" id="MF_01925">
    <property type="entry name" value="P5C_reductase"/>
    <property type="match status" value="1"/>
</dbReference>
<reference evidence="11 12" key="1">
    <citation type="journal article" date="2003" name="Proc. Natl. Acad. Sci. U.S.A.">
        <title>Genome sequence of the cyanobacterium Prochlorococcus marinus SS120, a nearly minimal oxyphototrophic genome.</title>
        <authorList>
            <person name="Dufresne A."/>
            <person name="Salanoubat M."/>
            <person name="Partensky F."/>
            <person name="Artiguenave F."/>
            <person name="Axmann I.M."/>
            <person name="Barbe V."/>
            <person name="Duprat S."/>
            <person name="Galperin M.Y."/>
            <person name="Koonin E.V."/>
            <person name="Le Gall F."/>
            <person name="Makarova K.S."/>
            <person name="Ostrowski M."/>
            <person name="Oztas S."/>
            <person name="Robert C."/>
            <person name="Rogozin I.B."/>
            <person name="Scanlan D.J."/>
            <person name="Tandeau de Marsac N."/>
            <person name="Weissenbach J."/>
            <person name="Wincker P."/>
            <person name="Wolf Y.I."/>
            <person name="Hess W.R."/>
        </authorList>
    </citation>
    <scope>NUCLEOTIDE SEQUENCE [LARGE SCALE GENOMIC DNA]</scope>
    <source>
        <strain evidence="12">SARG / CCMP1375 / SS120</strain>
    </source>
</reference>
<comment type="function">
    <text evidence="4 5">Catalyzes the reduction of 1-pyrroline-5-carboxylate (PCA) to L-proline.</text>
</comment>